<dbReference type="EnsemblMetazoa" id="XM_029492242.1">
    <property type="protein sequence ID" value="XP_029348102.1"/>
    <property type="gene ID" value="LOC115034787"/>
</dbReference>
<keyword evidence="4" id="KW-1185">Reference proteome</keyword>
<name>A0A8R2NWL7_ACYPI</name>
<dbReference type="Proteomes" id="UP000007819">
    <property type="component" value="Unassembled WGS sequence"/>
</dbReference>
<evidence type="ECO:0000313" key="4">
    <source>
        <dbReference type="Proteomes" id="UP000007819"/>
    </source>
</evidence>
<evidence type="ECO:0000259" key="2">
    <source>
        <dbReference type="Pfam" id="PF05699"/>
    </source>
</evidence>
<keyword evidence="1" id="KW-0175">Coiled coil</keyword>
<feature type="domain" description="HAT C-terminal dimerisation" evidence="2">
    <location>
        <begin position="343"/>
        <end position="412"/>
    </location>
</feature>
<dbReference type="InterPro" id="IPR012337">
    <property type="entry name" value="RNaseH-like_sf"/>
</dbReference>
<dbReference type="InterPro" id="IPR052958">
    <property type="entry name" value="IFN-induced_PKR_regulator"/>
</dbReference>
<feature type="coiled-coil region" evidence="1">
    <location>
        <begin position="193"/>
        <end position="220"/>
    </location>
</feature>
<protein>
    <recommendedName>
        <fullName evidence="2">HAT C-terminal dimerisation domain-containing protein</fullName>
    </recommendedName>
</protein>
<reference evidence="3" key="2">
    <citation type="submission" date="2022-06" db="UniProtKB">
        <authorList>
            <consortium name="EnsemblMetazoa"/>
        </authorList>
    </citation>
    <scope>IDENTIFICATION</scope>
</reference>
<dbReference type="AlphaFoldDB" id="A0A8R2NWL7"/>
<dbReference type="GO" id="GO:0046983">
    <property type="term" value="F:protein dimerization activity"/>
    <property type="evidence" value="ECO:0007669"/>
    <property type="project" value="InterPro"/>
</dbReference>
<dbReference type="InterPro" id="IPR008906">
    <property type="entry name" value="HATC_C_dom"/>
</dbReference>
<sequence length="434" mass="51032">MTIIYYYFRFRGISRITFKVNCYDGAAAMSGRFNGVQSIIKQQYKTAVYVHCSAYVLNLVICSSCEISCIRNAMGVIESIYNFMNTPKRQCVLQSEVRNKIPNSKKEKLMKLCATRWVEKHESIRTFIDLQEAIVSSLEMMTEWVDKETSSKATQLLLSLRDTTFNVSLLVIDEIFKHSYVLCKALQRDNIDLIEAMNLAEDLTKEVKRMRQNSDEVFSNIFMTLEEKSKLLNFDIHIPRICKRQTNRYNISTDSAEEYYRISIFTPFLDYFIDQMNTRFIEHQTILKGFQSLFDNDLDKDRNDILELLHFYKESDDLSDSDIVISELKMWKNVLNRIENEQKPKRAIEFLKLCDEDLFPNVYKLLKIVCILPVTTCTSERSFSSLRRLKTYLRSTMTENRLNGLAMLSIHREELITPEEVIEQLIKKNRRLAF</sequence>
<reference evidence="4" key="1">
    <citation type="submission" date="2010-06" db="EMBL/GenBank/DDBJ databases">
        <authorList>
            <person name="Jiang H."/>
            <person name="Abraham K."/>
            <person name="Ali S."/>
            <person name="Alsbrooks S.L."/>
            <person name="Anim B.N."/>
            <person name="Anosike U.S."/>
            <person name="Attaway T."/>
            <person name="Bandaranaike D.P."/>
            <person name="Battles P.K."/>
            <person name="Bell S.N."/>
            <person name="Bell A.V."/>
            <person name="Beltran B."/>
            <person name="Bickham C."/>
            <person name="Bustamante Y."/>
            <person name="Caleb T."/>
            <person name="Canada A."/>
            <person name="Cardenas V."/>
            <person name="Carter K."/>
            <person name="Chacko J."/>
            <person name="Chandrabose M.N."/>
            <person name="Chavez D."/>
            <person name="Chavez A."/>
            <person name="Chen L."/>
            <person name="Chu H.-S."/>
            <person name="Claassen K.J."/>
            <person name="Cockrell R."/>
            <person name="Collins M."/>
            <person name="Cooper J.A."/>
            <person name="Cree A."/>
            <person name="Curry S.M."/>
            <person name="Da Y."/>
            <person name="Dao M.D."/>
            <person name="Das B."/>
            <person name="Davila M.-L."/>
            <person name="Davy-Carroll L."/>
            <person name="Denson S."/>
            <person name="Dinh H."/>
            <person name="Ebong V.E."/>
            <person name="Edwards J.R."/>
            <person name="Egan A."/>
            <person name="El-Daye J."/>
            <person name="Escobedo L."/>
            <person name="Fernandez S."/>
            <person name="Fernando P.R."/>
            <person name="Flagg N."/>
            <person name="Forbes L.D."/>
            <person name="Fowler R.G."/>
            <person name="Fu Q."/>
            <person name="Gabisi R.A."/>
            <person name="Ganer J."/>
            <person name="Garbino Pronczuk A."/>
            <person name="Garcia R.M."/>
            <person name="Garner T."/>
            <person name="Garrett T.E."/>
            <person name="Gonzalez D.A."/>
            <person name="Hamid H."/>
            <person name="Hawkins E.S."/>
            <person name="Hirani K."/>
            <person name="Hogues M.E."/>
            <person name="Hollins B."/>
            <person name="Hsiao C.-H."/>
            <person name="Jabil R."/>
            <person name="James M.L."/>
            <person name="Jhangiani S.N."/>
            <person name="Johnson B."/>
            <person name="Johnson Q."/>
            <person name="Joshi V."/>
            <person name="Kalu J.B."/>
            <person name="Kam C."/>
            <person name="Kashfia A."/>
            <person name="Keebler J."/>
            <person name="Kisamo H."/>
            <person name="Kovar C.L."/>
            <person name="Lago L.A."/>
            <person name="Lai C.-Y."/>
            <person name="Laidlaw J."/>
            <person name="Lara F."/>
            <person name="Le T.-K."/>
            <person name="Lee S.L."/>
            <person name="Legall F.H."/>
            <person name="Lemon S.J."/>
            <person name="Lewis L.R."/>
            <person name="Li B."/>
            <person name="Liu Y."/>
            <person name="Liu Y.-S."/>
            <person name="Lopez J."/>
            <person name="Lozado R.J."/>
            <person name="Lu J."/>
            <person name="Madu R.C."/>
            <person name="Maheshwari M."/>
            <person name="Maheshwari R."/>
            <person name="Malloy K."/>
            <person name="Martinez E."/>
            <person name="Mathew T."/>
            <person name="Mercado I.C."/>
            <person name="Mercado C."/>
            <person name="Meyer B."/>
            <person name="Montgomery K."/>
            <person name="Morgan M.B."/>
            <person name="Munidasa M."/>
            <person name="Nazareth L.V."/>
            <person name="Nelson J."/>
            <person name="Ng B.M."/>
            <person name="Nguyen N.B."/>
            <person name="Nguyen P.Q."/>
            <person name="Nguyen T."/>
            <person name="Obregon M."/>
            <person name="Okwuonu G.O."/>
            <person name="Onwere C.G."/>
            <person name="Orozco G."/>
            <person name="Parra A."/>
            <person name="Patel S."/>
            <person name="Patil S."/>
            <person name="Perez A."/>
            <person name="Perez Y."/>
            <person name="Pham C."/>
            <person name="Primus E.L."/>
            <person name="Pu L.-L."/>
            <person name="Puazo M."/>
            <person name="Qin X."/>
            <person name="Quiroz J.B."/>
            <person name="Reese J."/>
            <person name="Richards S."/>
            <person name="Rives C.M."/>
            <person name="Robberts R."/>
            <person name="Ruiz S.J."/>
            <person name="Ruiz M.J."/>
            <person name="Santibanez J."/>
            <person name="Schneider B.W."/>
            <person name="Sisson I."/>
            <person name="Smith M."/>
            <person name="Sodergren E."/>
            <person name="Song X.-Z."/>
            <person name="Song B.B."/>
            <person name="Summersgill H."/>
            <person name="Thelus R."/>
            <person name="Thornton R.D."/>
            <person name="Trejos Z.Y."/>
            <person name="Usmani K."/>
            <person name="Vattathil S."/>
            <person name="Villasana D."/>
            <person name="Walker D.L."/>
            <person name="Wang S."/>
            <person name="Wang K."/>
            <person name="White C.S."/>
            <person name="Williams A.C."/>
            <person name="Williamson J."/>
            <person name="Wilson K."/>
            <person name="Woghiren I.O."/>
            <person name="Woodworth J.R."/>
            <person name="Worley K.C."/>
            <person name="Wright R.A."/>
            <person name="Wu W."/>
            <person name="Young L."/>
            <person name="Zhang L."/>
            <person name="Zhang J."/>
            <person name="Zhu Y."/>
            <person name="Muzny D.M."/>
            <person name="Weinstock G."/>
            <person name="Gibbs R.A."/>
        </authorList>
    </citation>
    <scope>NUCLEOTIDE SEQUENCE [LARGE SCALE GENOMIC DNA]</scope>
    <source>
        <strain evidence="4">LSR1</strain>
    </source>
</reference>
<proteinExistence type="predicted"/>
<dbReference type="SUPFAM" id="SSF53098">
    <property type="entry name" value="Ribonuclease H-like"/>
    <property type="match status" value="1"/>
</dbReference>
<dbReference type="RefSeq" id="XP_029348102.1">
    <property type="nucleotide sequence ID" value="XM_029492242.1"/>
</dbReference>
<evidence type="ECO:0000256" key="1">
    <source>
        <dbReference type="SAM" id="Coils"/>
    </source>
</evidence>
<accession>A0A8R2NWL7</accession>
<evidence type="ECO:0000313" key="3">
    <source>
        <dbReference type="EnsemblMetazoa" id="XP_029348102.1"/>
    </source>
</evidence>
<dbReference type="PANTHER" id="PTHR46289">
    <property type="entry name" value="52 KDA REPRESSOR OF THE INHIBITOR OF THE PROTEIN KINASE-LIKE PROTEIN-RELATED"/>
    <property type="match status" value="1"/>
</dbReference>
<dbReference type="KEGG" id="api:115034787"/>
<organism evidence="3 4">
    <name type="scientific">Acyrthosiphon pisum</name>
    <name type="common">Pea aphid</name>
    <dbReference type="NCBI Taxonomy" id="7029"/>
    <lineage>
        <taxon>Eukaryota</taxon>
        <taxon>Metazoa</taxon>
        <taxon>Ecdysozoa</taxon>
        <taxon>Arthropoda</taxon>
        <taxon>Hexapoda</taxon>
        <taxon>Insecta</taxon>
        <taxon>Pterygota</taxon>
        <taxon>Neoptera</taxon>
        <taxon>Paraneoptera</taxon>
        <taxon>Hemiptera</taxon>
        <taxon>Sternorrhyncha</taxon>
        <taxon>Aphidomorpha</taxon>
        <taxon>Aphidoidea</taxon>
        <taxon>Aphididae</taxon>
        <taxon>Macrosiphini</taxon>
        <taxon>Acyrthosiphon</taxon>
    </lineage>
</organism>
<dbReference type="Pfam" id="PF05699">
    <property type="entry name" value="Dimer_Tnp_hAT"/>
    <property type="match status" value="1"/>
</dbReference>
<dbReference type="OrthoDB" id="6593120at2759"/>
<dbReference type="PANTHER" id="PTHR46289:SF14">
    <property type="entry name" value="DUF4371 DOMAIN-CONTAINING PROTEIN"/>
    <property type="match status" value="1"/>
</dbReference>
<dbReference type="GeneID" id="115034787"/>